<comment type="caution">
    <text evidence="4">The sequence shown here is derived from an EMBL/GenBank/DDBJ whole genome shotgun (WGS) entry which is preliminary data.</text>
</comment>
<dbReference type="SUPFAM" id="SSF53474">
    <property type="entry name" value="alpha/beta-Hydrolases"/>
    <property type="match status" value="1"/>
</dbReference>
<dbReference type="AlphaFoldDB" id="A0A5C5YWZ5"/>
<dbReference type="InterPro" id="IPR029058">
    <property type="entry name" value="AB_hydrolase_fold"/>
</dbReference>
<dbReference type="OrthoDB" id="9812921at2"/>
<organism evidence="4 5">
    <name type="scientific">Novipirellula herctigrandis</name>
    <dbReference type="NCBI Taxonomy" id="2527986"/>
    <lineage>
        <taxon>Bacteria</taxon>
        <taxon>Pseudomonadati</taxon>
        <taxon>Planctomycetota</taxon>
        <taxon>Planctomycetia</taxon>
        <taxon>Pirellulales</taxon>
        <taxon>Pirellulaceae</taxon>
        <taxon>Novipirellula</taxon>
    </lineage>
</organism>
<evidence type="ECO:0000313" key="5">
    <source>
        <dbReference type="Proteomes" id="UP000315010"/>
    </source>
</evidence>
<dbReference type="PANTHER" id="PTHR11731">
    <property type="entry name" value="PROTEASE FAMILY S9B,C DIPEPTIDYL-PEPTIDASE IV-RELATED"/>
    <property type="match status" value="1"/>
</dbReference>
<sequence>MICIEIRFAISPCLRQGLLFYALICSLSLYLPAVDAKQSQAEESQYDAAFERWESIGSRLKEPIFRDHVKAKWIDEAKGQFFYRIETGEDETRFVFVDAQSRSRTEFENFEQMTQAIRSELPEFAATQKLDSLTPNTRIRRSQNGGDRTDIRFQNDTDRTLIYKWINSEGRFVDYGKVDPQKSVSISTFEGHAWALQNEAGETIAAFVADVSQPLAIINSDTPIPMQENRSRGRRANRASSPRHRSPNALWRVNYEDNNMVLVDENSGERTILTTDGTTDCVYSGNVWWSPNSKHFVVMKTERVETRKIPIVESSPDGSIHSKLMMVDYAKPGDPRDHPRPVLFDVENRTPKLIEDSLFPNPFSIDNLRWHQDGTSFSFVYNQRGHQALRVIAVDAETAIPRAMIDEQSNTFVCYSHKQFLRRLDKTNEAIWMSERSGWNHLYLVDQKTGQTINAITSGNWVVRSVERVEEEKRQIWLVVSGIDPDQDPYYRHLVRVNFDGTDVVRLTSGDGDHSWEFTSGNRYLIDTYSRVDLPPVTTLRDADTGKEICQLETADASKVLQTGWQYPERFVAKGRDGETDIYGIIIRPTNFDPSKRYPVMESIYAGPQAAFVPKSFGRQTGMQKMAELGFIIVKIDGMGTSYRSKAFHDVCWQNLGDSGFPDRIAWIQAAAKEYPEMDLSRIGIWGGSAGGQSALRALIDHGDFYRAAAADCGCHDNRVDKMWWNEQWMGYPVGPHYEQESNVTQVHKMQGDLMLIGGELDTNVDPASTMQVVNGLVKANKDFEFLLMPGVGHGAAGHPYAQRRQADFFVRKLLGLAR</sequence>
<accession>A0A5C5YWZ5</accession>
<feature type="domain" description="Peptidase S9 prolyl oligopeptidase catalytic" evidence="2">
    <location>
        <begin position="623"/>
        <end position="813"/>
    </location>
</feature>
<feature type="compositionally biased region" description="Basic residues" evidence="1">
    <location>
        <begin position="232"/>
        <end position="246"/>
    </location>
</feature>
<dbReference type="InterPro" id="IPR002469">
    <property type="entry name" value="Peptidase_S9B_N"/>
</dbReference>
<dbReference type="Proteomes" id="UP000315010">
    <property type="component" value="Unassembled WGS sequence"/>
</dbReference>
<dbReference type="SUPFAM" id="SSF82171">
    <property type="entry name" value="DPP6 N-terminal domain-like"/>
    <property type="match status" value="1"/>
</dbReference>
<feature type="region of interest" description="Disordered" evidence="1">
    <location>
        <begin position="223"/>
        <end position="247"/>
    </location>
</feature>
<dbReference type="InterPro" id="IPR001375">
    <property type="entry name" value="Peptidase_S9_cat"/>
</dbReference>
<evidence type="ECO:0000256" key="1">
    <source>
        <dbReference type="SAM" id="MobiDB-lite"/>
    </source>
</evidence>
<dbReference type="RefSeq" id="WP_146394310.1">
    <property type="nucleotide sequence ID" value="NZ_SJPJ01000001.1"/>
</dbReference>
<dbReference type="Gene3D" id="2.140.10.30">
    <property type="entry name" value="Dipeptidylpeptidase IV, N-terminal domain"/>
    <property type="match status" value="1"/>
</dbReference>
<protein>
    <submittedName>
        <fullName evidence="4">Prolyl tripeptidyl peptidase</fullName>
        <ecNumber evidence="4">3.4.14.12</ecNumber>
    </submittedName>
</protein>
<dbReference type="SUPFAM" id="SSF49468">
    <property type="entry name" value="VHL"/>
    <property type="match status" value="1"/>
</dbReference>
<dbReference type="Pfam" id="PF00326">
    <property type="entry name" value="Peptidase_S9"/>
    <property type="match status" value="1"/>
</dbReference>
<dbReference type="GO" id="GO:0006508">
    <property type="term" value="P:proteolysis"/>
    <property type="evidence" value="ECO:0007669"/>
    <property type="project" value="InterPro"/>
</dbReference>
<dbReference type="EC" id="3.4.14.12" evidence="4"/>
<dbReference type="InterPro" id="IPR036208">
    <property type="entry name" value="VHL_sf"/>
</dbReference>
<dbReference type="Gene3D" id="3.40.50.1820">
    <property type="entry name" value="alpha/beta hydrolase"/>
    <property type="match status" value="1"/>
</dbReference>
<evidence type="ECO:0000313" key="4">
    <source>
        <dbReference type="EMBL" id="TWT79067.1"/>
    </source>
</evidence>
<dbReference type="InterPro" id="IPR050278">
    <property type="entry name" value="Serine_Prot_S9B/DPPIV"/>
</dbReference>
<evidence type="ECO:0000259" key="2">
    <source>
        <dbReference type="Pfam" id="PF00326"/>
    </source>
</evidence>
<gene>
    <name evidence="4" type="primary">ptpA_1</name>
    <name evidence="4" type="ORF">CA13_04640</name>
</gene>
<dbReference type="EMBL" id="SJPJ01000001">
    <property type="protein sequence ID" value="TWT79067.1"/>
    <property type="molecule type" value="Genomic_DNA"/>
</dbReference>
<dbReference type="PANTHER" id="PTHR11731:SF118">
    <property type="entry name" value="BLR1971 PROTEIN"/>
    <property type="match status" value="1"/>
</dbReference>
<proteinExistence type="predicted"/>
<dbReference type="Pfam" id="PF00930">
    <property type="entry name" value="DPPIV_N"/>
    <property type="match status" value="1"/>
</dbReference>
<dbReference type="GO" id="GO:0008236">
    <property type="term" value="F:serine-type peptidase activity"/>
    <property type="evidence" value="ECO:0007669"/>
    <property type="project" value="InterPro"/>
</dbReference>
<reference evidence="4 5" key="1">
    <citation type="submission" date="2019-02" db="EMBL/GenBank/DDBJ databases">
        <title>Deep-cultivation of Planctomycetes and their phenomic and genomic characterization uncovers novel biology.</title>
        <authorList>
            <person name="Wiegand S."/>
            <person name="Jogler M."/>
            <person name="Boedeker C."/>
            <person name="Pinto D."/>
            <person name="Vollmers J."/>
            <person name="Rivas-Marin E."/>
            <person name="Kohn T."/>
            <person name="Peeters S.H."/>
            <person name="Heuer A."/>
            <person name="Rast P."/>
            <person name="Oberbeckmann S."/>
            <person name="Bunk B."/>
            <person name="Jeske O."/>
            <person name="Meyerdierks A."/>
            <person name="Storesund J.E."/>
            <person name="Kallscheuer N."/>
            <person name="Luecker S."/>
            <person name="Lage O.M."/>
            <person name="Pohl T."/>
            <person name="Merkel B.J."/>
            <person name="Hornburger P."/>
            <person name="Mueller R.-W."/>
            <person name="Bruemmer F."/>
            <person name="Labrenz M."/>
            <person name="Spormann A.M."/>
            <person name="Op Den Camp H."/>
            <person name="Overmann J."/>
            <person name="Amann R."/>
            <person name="Jetten M.S.M."/>
            <person name="Mascher T."/>
            <person name="Medema M.H."/>
            <person name="Devos D.P."/>
            <person name="Kaster A.-K."/>
            <person name="Ovreas L."/>
            <person name="Rohde M."/>
            <person name="Galperin M.Y."/>
            <person name="Jogler C."/>
        </authorList>
    </citation>
    <scope>NUCLEOTIDE SEQUENCE [LARGE SCALE GENOMIC DNA]</scope>
    <source>
        <strain evidence="4 5">CA13</strain>
    </source>
</reference>
<keyword evidence="5" id="KW-1185">Reference proteome</keyword>
<evidence type="ECO:0000259" key="3">
    <source>
        <dbReference type="Pfam" id="PF00930"/>
    </source>
</evidence>
<feature type="domain" description="Dipeptidylpeptidase IV N-terminal" evidence="3">
    <location>
        <begin position="243"/>
        <end position="536"/>
    </location>
</feature>
<keyword evidence="4" id="KW-0378">Hydrolase</keyword>
<name>A0A5C5YWZ5_9BACT</name>